<feature type="transmembrane region" description="Helical" evidence="8">
    <location>
        <begin position="125"/>
        <end position="144"/>
    </location>
</feature>
<comment type="similarity">
    <text evidence="8">Belongs to the insect chemoreceptor superfamily. Gustatory receptor (GR) family.</text>
</comment>
<evidence type="ECO:0000256" key="5">
    <source>
        <dbReference type="ARBA" id="ARBA00023136"/>
    </source>
</evidence>
<evidence type="ECO:0000256" key="4">
    <source>
        <dbReference type="ARBA" id="ARBA00022989"/>
    </source>
</evidence>
<keyword evidence="2 8" id="KW-1003">Cell membrane</keyword>
<evidence type="ECO:0000256" key="1">
    <source>
        <dbReference type="ARBA" id="ARBA00004651"/>
    </source>
</evidence>
<keyword evidence="7 8" id="KW-0807">Transducer</keyword>
<dbReference type="GO" id="GO:0007165">
    <property type="term" value="P:signal transduction"/>
    <property type="evidence" value="ECO:0007669"/>
    <property type="project" value="UniProtKB-KW"/>
</dbReference>
<feature type="transmembrane region" description="Helical" evidence="8">
    <location>
        <begin position="269"/>
        <end position="287"/>
    </location>
</feature>
<dbReference type="InterPro" id="IPR013604">
    <property type="entry name" value="7TM_chemorcpt"/>
</dbReference>
<dbReference type="AlphaFoldDB" id="A0AA38M5C8"/>
<evidence type="ECO:0000313" key="10">
    <source>
        <dbReference type="Proteomes" id="UP001168821"/>
    </source>
</evidence>
<evidence type="ECO:0000256" key="3">
    <source>
        <dbReference type="ARBA" id="ARBA00022692"/>
    </source>
</evidence>
<dbReference type="PANTHER" id="PTHR21143:SF133">
    <property type="entry name" value="GUSTATORY AND PHEROMONE RECEPTOR 32A-RELATED"/>
    <property type="match status" value="1"/>
</dbReference>
<reference evidence="9" key="1">
    <citation type="journal article" date="2023" name="G3 (Bethesda)">
        <title>Whole genome assemblies of Zophobas morio and Tenebrio molitor.</title>
        <authorList>
            <person name="Kaur S."/>
            <person name="Stinson S.A."/>
            <person name="diCenzo G.C."/>
        </authorList>
    </citation>
    <scope>NUCLEOTIDE SEQUENCE</scope>
    <source>
        <strain evidence="9">QUZm001</strain>
    </source>
</reference>
<dbReference type="GO" id="GO:0005886">
    <property type="term" value="C:plasma membrane"/>
    <property type="evidence" value="ECO:0007669"/>
    <property type="project" value="UniProtKB-SubCell"/>
</dbReference>
<dbReference type="EMBL" id="JALNTZ010000008">
    <property type="protein sequence ID" value="KAJ3643823.1"/>
    <property type="molecule type" value="Genomic_DNA"/>
</dbReference>
<feature type="transmembrane region" description="Helical" evidence="8">
    <location>
        <begin position="156"/>
        <end position="176"/>
    </location>
</feature>
<feature type="transmembrane region" description="Helical" evidence="8">
    <location>
        <begin position="72"/>
        <end position="95"/>
    </location>
</feature>
<feature type="transmembrane region" description="Helical" evidence="8">
    <location>
        <begin position="350"/>
        <end position="369"/>
    </location>
</feature>
<keyword evidence="5 8" id="KW-0472">Membrane</keyword>
<dbReference type="Proteomes" id="UP001168821">
    <property type="component" value="Unassembled WGS sequence"/>
</dbReference>
<evidence type="ECO:0000256" key="6">
    <source>
        <dbReference type="ARBA" id="ARBA00023170"/>
    </source>
</evidence>
<dbReference type="GO" id="GO:0043025">
    <property type="term" value="C:neuronal cell body"/>
    <property type="evidence" value="ECO:0007669"/>
    <property type="project" value="TreeGrafter"/>
</dbReference>
<keyword evidence="10" id="KW-1185">Reference proteome</keyword>
<organism evidence="9 10">
    <name type="scientific">Zophobas morio</name>
    <dbReference type="NCBI Taxonomy" id="2755281"/>
    <lineage>
        <taxon>Eukaryota</taxon>
        <taxon>Metazoa</taxon>
        <taxon>Ecdysozoa</taxon>
        <taxon>Arthropoda</taxon>
        <taxon>Hexapoda</taxon>
        <taxon>Insecta</taxon>
        <taxon>Pterygota</taxon>
        <taxon>Neoptera</taxon>
        <taxon>Endopterygota</taxon>
        <taxon>Coleoptera</taxon>
        <taxon>Polyphaga</taxon>
        <taxon>Cucujiformia</taxon>
        <taxon>Tenebrionidae</taxon>
        <taxon>Zophobas</taxon>
    </lineage>
</organism>
<dbReference type="GO" id="GO:0007635">
    <property type="term" value="P:chemosensory behavior"/>
    <property type="evidence" value="ECO:0007669"/>
    <property type="project" value="TreeGrafter"/>
</dbReference>
<comment type="caution">
    <text evidence="9">The sequence shown here is derived from an EMBL/GenBank/DDBJ whole genome shotgun (WGS) entry which is preliminary data.</text>
</comment>
<dbReference type="Pfam" id="PF08395">
    <property type="entry name" value="7tm_7"/>
    <property type="match status" value="1"/>
</dbReference>
<gene>
    <name evidence="9" type="ORF">Zmor_026510</name>
</gene>
<evidence type="ECO:0000256" key="8">
    <source>
        <dbReference type="RuleBase" id="RU363108"/>
    </source>
</evidence>
<dbReference type="GO" id="GO:0030424">
    <property type="term" value="C:axon"/>
    <property type="evidence" value="ECO:0007669"/>
    <property type="project" value="TreeGrafter"/>
</dbReference>
<comment type="caution">
    <text evidence="8">Lacks conserved residue(s) required for the propagation of feature annotation.</text>
</comment>
<sequence length="370" mass="43859">MTTNSAELLPTTPPWLKFVYKILGIVQFSYTTETTSVRAKICARLHCVLSCAYFINFIFLCNDFSYEVKVMRYVHFLVHYGHFLHMLILVLRYFLRSDKIKEILLHLRKIRVPLECSTYNRRHSFARIFLIVSYIPSLSLYVPFRKRTDSHLFYYMYPNIVILFDLLFMNDVMDAFSEKFGRVNRQLQLVVYEVKALDQNEQRIILRNEKIQKLSYSHCELVVLVQKVVKEFEITIIVSMVERFVNIVDCIYTVTVLVVNSEPVTSVRLWINFVFAIYLFFWLYVLVMKFSETQKVANKGGYILHEIWNKCLNKGVSGGNVRFMTLVSLRMLNTTLKFNMGGFFYLDWNFFYVVVASITTYLVILIQFYI</sequence>
<name>A0AA38M5C8_9CUCU</name>
<comment type="subcellular location">
    <subcellularLocation>
        <location evidence="1 8">Cell membrane</location>
        <topology evidence="1 8">Multi-pass membrane protein</topology>
    </subcellularLocation>
</comment>
<dbReference type="GO" id="GO:0050909">
    <property type="term" value="P:sensory perception of taste"/>
    <property type="evidence" value="ECO:0007669"/>
    <property type="project" value="InterPro"/>
</dbReference>
<comment type="function">
    <text evidence="8">Gustatory receptor which mediates acceptance or avoidance behavior, depending on its substrates.</text>
</comment>
<dbReference type="GO" id="GO:0030425">
    <property type="term" value="C:dendrite"/>
    <property type="evidence" value="ECO:0007669"/>
    <property type="project" value="TreeGrafter"/>
</dbReference>
<keyword evidence="6 8" id="KW-0675">Receptor</keyword>
<dbReference type="GO" id="GO:0008049">
    <property type="term" value="P:male courtship behavior"/>
    <property type="evidence" value="ECO:0007669"/>
    <property type="project" value="TreeGrafter"/>
</dbReference>
<evidence type="ECO:0000256" key="7">
    <source>
        <dbReference type="ARBA" id="ARBA00023224"/>
    </source>
</evidence>
<dbReference type="PANTHER" id="PTHR21143">
    <property type="entry name" value="INVERTEBRATE GUSTATORY RECEPTOR"/>
    <property type="match status" value="1"/>
</dbReference>
<evidence type="ECO:0000256" key="2">
    <source>
        <dbReference type="ARBA" id="ARBA00022475"/>
    </source>
</evidence>
<feature type="transmembrane region" description="Helical" evidence="8">
    <location>
        <begin position="41"/>
        <end position="60"/>
    </location>
</feature>
<protein>
    <recommendedName>
        <fullName evidence="8">Gustatory receptor</fullName>
    </recommendedName>
</protein>
<keyword evidence="3 8" id="KW-0812">Transmembrane</keyword>
<proteinExistence type="inferred from homology"/>
<keyword evidence="4 8" id="KW-1133">Transmembrane helix</keyword>
<evidence type="ECO:0000313" key="9">
    <source>
        <dbReference type="EMBL" id="KAJ3643823.1"/>
    </source>
</evidence>
<accession>A0AA38M5C8</accession>